<evidence type="ECO:0000313" key="14">
    <source>
        <dbReference type="EMBL" id="CRP37093.1"/>
    </source>
</evidence>
<evidence type="ECO:0000256" key="8">
    <source>
        <dbReference type="ARBA" id="ARBA00023136"/>
    </source>
</evidence>
<keyword evidence="6" id="KW-0997">Cell inner membrane</keyword>
<evidence type="ECO:0000256" key="6">
    <source>
        <dbReference type="ARBA" id="ARBA00022519"/>
    </source>
</evidence>
<dbReference type="EMBL" id="NFFZ01000003">
    <property type="protein sequence ID" value="OTI64167.1"/>
    <property type="molecule type" value="Genomic_DNA"/>
</dbReference>
<evidence type="ECO:0000256" key="2">
    <source>
        <dbReference type="ARBA" id="ARBA00004635"/>
    </source>
</evidence>
<keyword evidence="8" id="KW-0472">Membrane</keyword>
<dbReference type="Gene3D" id="2.40.30.170">
    <property type="match status" value="1"/>
</dbReference>
<reference evidence="15" key="3">
    <citation type="submission" date="2017-05" db="EMBL/GenBank/DDBJ databases">
        <authorList>
            <person name="Song R."/>
            <person name="Chenine A.L."/>
            <person name="Ruprecht R.M."/>
        </authorList>
    </citation>
    <scope>NUCLEOTIDE SEQUENCE [LARGE SCALE GENOMIC DNA]</scope>
    <source>
        <strain evidence="15">S567_C10_BS</strain>
    </source>
</reference>
<dbReference type="PANTHER" id="PTHR30469:SF12">
    <property type="entry name" value="MULTIDRUG RESISTANCE PROTEIN MDTA"/>
    <property type="match status" value="1"/>
</dbReference>
<reference evidence="17" key="4">
    <citation type="submission" date="2017-05" db="EMBL/GenBank/DDBJ databases">
        <authorList>
            <person name="Giani T."/>
            <person name="Arena F."/>
            <person name="Pollini S."/>
            <person name="Di Pilato V."/>
            <person name="D'Andrea M.M."/>
            <person name="Henrici De Angelis L."/>
            <person name="Bassetti M."/>
            <person name="Rossolini G.M."/>
        </authorList>
    </citation>
    <scope>NUCLEOTIDE SEQUENCE [LARGE SCALE GENOMIC DNA]</scope>
    <source>
        <strain evidence="17">S567_C10_BS</strain>
    </source>
</reference>
<evidence type="ECO:0000259" key="13">
    <source>
        <dbReference type="Pfam" id="PF25967"/>
    </source>
</evidence>
<dbReference type="Pfam" id="PF25876">
    <property type="entry name" value="HH_MFP_RND"/>
    <property type="match status" value="1"/>
</dbReference>
<dbReference type="Pfam" id="PF25967">
    <property type="entry name" value="RND-MFP_C"/>
    <property type="match status" value="1"/>
</dbReference>
<evidence type="ECO:0000256" key="9">
    <source>
        <dbReference type="SAM" id="Coils"/>
    </source>
</evidence>
<dbReference type="GO" id="GO:1990281">
    <property type="term" value="C:efflux pump complex"/>
    <property type="evidence" value="ECO:0007669"/>
    <property type="project" value="TreeGrafter"/>
</dbReference>
<feature type="coiled-coil region" evidence="9">
    <location>
        <begin position="111"/>
        <end position="138"/>
    </location>
</feature>
<evidence type="ECO:0000313" key="15">
    <source>
        <dbReference type="EMBL" id="OTI64167.1"/>
    </source>
</evidence>
<evidence type="ECO:0000256" key="5">
    <source>
        <dbReference type="ARBA" id="ARBA00022475"/>
    </source>
</evidence>
<dbReference type="Proteomes" id="UP000045039">
    <property type="component" value="Unassembled WGS sequence"/>
</dbReference>
<dbReference type="AlphaFoldDB" id="A0A0F7QTX2"/>
<dbReference type="Gene3D" id="2.40.50.100">
    <property type="match status" value="1"/>
</dbReference>
<keyword evidence="5" id="KW-1003">Cell membrane</keyword>
<evidence type="ECO:0000313" key="16">
    <source>
        <dbReference type="Proteomes" id="UP000045039"/>
    </source>
</evidence>
<dbReference type="PANTHER" id="PTHR30469">
    <property type="entry name" value="MULTIDRUG RESISTANCE PROTEIN MDTA"/>
    <property type="match status" value="1"/>
</dbReference>
<name>A0A0F7QTX2_PSEAI</name>
<sequence>MQALRSGGGRVLVGVLAAGLVAFGGWAWLGGDAGAKAAPAPARVPVNVARVERRDVEQQVSGIGTVTSLHNVVIRTQIDGQLTRLLVSEGQMVEAGELLATIDDRAVVAALEQAQASRASNQAQLKSAEQDLQRYRSLYAERAVSRQLLDQQQATVDQLRATLKANDATINAERVRLSYTRITSPVSGKVGIRNVDVGNLVRVGDSLGLFSVTQIAPISVVFSLQQEQLPQLQALLGGEAAVRAYSRDGGSALGEGRLLTIDNQIDSSTGTIRVRASFDNRQARLWPGQFVAVSLHTGVRRDQLVLSSKAVRRGLEGNFVYRVAADRVEAVPVRVLQDIDGLSVVEGLASGDQVVVDGHSRLMPGALVDIQEPRPSLAQAAERQP</sequence>
<evidence type="ECO:0000313" key="17">
    <source>
        <dbReference type="Proteomes" id="UP000194857"/>
    </source>
</evidence>
<evidence type="ECO:0000259" key="12">
    <source>
        <dbReference type="Pfam" id="PF25944"/>
    </source>
</evidence>
<comment type="caution">
    <text evidence="15">The sequence shown here is derived from an EMBL/GenBank/DDBJ whole genome shotgun (WGS) entry which is preliminary data.</text>
</comment>
<dbReference type="InterPro" id="IPR058627">
    <property type="entry name" value="MdtA-like_C"/>
</dbReference>
<feature type="domain" description="Multidrug resistance protein MdtA-like barrel-sandwich hybrid" evidence="11">
    <location>
        <begin position="72"/>
        <end position="209"/>
    </location>
</feature>
<dbReference type="Pfam" id="PF25944">
    <property type="entry name" value="Beta-barrel_RND"/>
    <property type="match status" value="1"/>
</dbReference>
<accession>A0A0F7QTX2</accession>
<evidence type="ECO:0000256" key="1">
    <source>
        <dbReference type="ARBA" id="ARBA00004533"/>
    </source>
</evidence>
<keyword evidence="7 9" id="KW-0175">Coiled coil</keyword>
<dbReference type="Proteomes" id="UP000194857">
    <property type="component" value="Unassembled WGS sequence"/>
</dbReference>
<organism evidence="15 17">
    <name type="scientific">Pseudomonas aeruginosa</name>
    <dbReference type="NCBI Taxonomy" id="287"/>
    <lineage>
        <taxon>Bacteria</taxon>
        <taxon>Pseudomonadati</taxon>
        <taxon>Pseudomonadota</taxon>
        <taxon>Gammaproteobacteria</taxon>
        <taxon>Pseudomonadales</taxon>
        <taxon>Pseudomonadaceae</taxon>
        <taxon>Pseudomonas</taxon>
    </lineage>
</organism>
<comment type="similarity">
    <text evidence="3">Belongs to the membrane fusion protein (MFP) (TC 8.A.1) family.</text>
</comment>
<dbReference type="FunFam" id="1.10.287.470:FF:000044">
    <property type="entry name" value="Probable RND efflux membrane fusion protein"/>
    <property type="match status" value="1"/>
</dbReference>
<dbReference type="Pfam" id="PF25917">
    <property type="entry name" value="BSH_RND"/>
    <property type="match status" value="1"/>
</dbReference>
<feature type="domain" description="Multidrug resistance protein MdtA-like alpha-helical hairpin" evidence="10">
    <location>
        <begin position="111"/>
        <end position="180"/>
    </location>
</feature>
<gene>
    <name evidence="14" type="primary">mdtA_2</name>
    <name evidence="15" type="ORF">CAZ10_08145</name>
    <name evidence="14" type="ORF">PAERUG_P19_London_7_VIM_2_05_10_04252</name>
</gene>
<evidence type="ECO:0000259" key="11">
    <source>
        <dbReference type="Pfam" id="PF25917"/>
    </source>
</evidence>
<proteinExistence type="inferred from homology"/>
<dbReference type="SUPFAM" id="SSF111369">
    <property type="entry name" value="HlyD-like secretion proteins"/>
    <property type="match status" value="1"/>
</dbReference>
<dbReference type="RefSeq" id="WP_003083025.1">
    <property type="nucleotide sequence ID" value="NZ_AP014839.1"/>
</dbReference>
<feature type="domain" description="Multidrug resistance protein MdtA-like beta-barrel" evidence="12">
    <location>
        <begin position="217"/>
        <end position="298"/>
    </location>
</feature>
<evidence type="ECO:0000259" key="10">
    <source>
        <dbReference type="Pfam" id="PF25876"/>
    </source>
</evidence>
<keyword evidence="4" id="KW-0813">Transport</keyword>
<evidence type="ECO:0000256" key="4">
    <source>
        <dbReference type="ARBA" id="ARBA00022448"/>
    </source>
</evidence>
<dbReference type="EMBL" id="CVVU01000218">
    <property type="protein sequence ID" value="CRP37093.1"/>
    <property type="molecule type" value="Genomic_DNA"/>
</dbReference>
<evidence type="ECO:0000256" key="7">
    <source>
        <dbReference type="ARBA" id="ARBA00023054"/>
    </source>
</evidence>
<comment type="subcellular location">
    <subcellularLocation>
        <location evidence="1">Cell inner membrane</location>
    </subcellularLocation>
    <subcellularLocation>
        <location evidence="2">Membrane</location>
        <topology evidence="2">Lipid-anchor</topology>
    </subcellularLocation>
</comment>
<dbReference type="InterPro" id="IPR058626">
    <property type="entry name" value="MdtA-like_b-barrel"/>
</dbReference>
<dbReference type="Gene3D" id="2.40.420.20">
    <property type="match status" value="1"/>
</dbReference>
<dbReference type="GO" id="GO:0015562">
    <property type="term" value="F:efflux transmembrane transporter activity"/>
    <property type="evidence" value="ECO:0007669"/>
    <property type="project" value="TreeGrafter"/>
</dbReference>
<dbReference type="NCBIfam" id="TIGR01730">
    <property type="entry name" value="RND_mfp"/>
    <property type="match status" value="1"/>
</dbReference>
<dbReference type="Gene3D" id="1.10.287.470">
    <property type="entry name" value="Helix hairpin bin"/>
    <property type="match status" value="1"/>
</dbReference>
<dbReference type="FunFam" id="2.40.420.20:FF:000020">
    <property type="entry name" value="Probable RND efflux membrane fusion protein"/>
    <property type="match status" value="1"/>
</dbReference>
<dbReference type="InterPro" id="IPR058624">
    <property type="entry name" value="MdtA-like_HH"/>
</dbReference>
<feature type="domain" description="Multidrug resistance protein MdtA-like C-terminal permuted SH3" evidence="13">
    <location>
        <begin position="308"/>
        <end position="359"/>
    </location>
</feature>
<reference evidence="16" key="1">
    <citation type="submission" date="2015-06" db="EMBL/GenBank/DDBJ databases">
        <authorList>
            <person name="Radhakrishnan Rajesh"/>
            <person name="Underwood Anthony"/>
            <person name="Al-Shahib Ali"/>
        </authorList>
    </citation>
    <scope>NUCLEOTIDE SEQUENCE [LARGE SCALE GENOMIC DNA]</scope>
    <source>
        <strain evidence="16">P19_London_7_VIM_2_05_10</strain>
    </source>
</reference>
<protein>
    <submittedName>
        <fullName evidence="15">Efflux transporter periplasmic adaptor subunit</fullName>
    </submittedName>
    <submittedName>
        <fullName evidence="14">Multidrug resistance protein MdtA</fullName>
    </submittedName>
</protein>
<dbReference type="InterPro" id="IPR006143">
    <property type="entry name" value="RND_pump_MFP"/>
</dbReference>
<reference evidence="14" key="2">
    <citation type="submission" date="2015-06" db="EMBL/GenBank/DDBJ databases">
        <authorList>
            <person name="Radhakrishnan R."/>
            <person name="Underwood A."/>
            <person name="Al-Shahib A."/>
        </authorList>
    </citation>
    <scope>NUCLEOTIDE SEQUENCE</scope>
    <source>
        <strain evidence="14">P19_London_7_VIM_2_05_10</strain>
    </source>
</reference>
<dbReference type="InterPro" id="IPR058625">
    <property type="entry name" value="MdtA-like_BSH"/>
</dbReference>
<evidence type="ECO:0000256" key="3">
    <source>
        <dbReference type="ARBA" id="ARBA00009477"/>
    </source>
</evidence>